<protein>
    <recommendedName>
        <fullName evidence="13">Hexosyltransferase</fullName>
        <ecNumber evidence="13">2.4.1.-</ecNumber>
    </recommendedName>
</protein>
<keyword evidence="9 13" id="KW-0333">Golgi apparatus</keyword>
<evidence type="ECO:0000313" key="15">
    <source>
        <dbReference type="RefSeq" id="XP_014373989.1"/>
    </source>
</evidence>
<dbReference type="GO" id="GO:0006629">
    <property type="term" value="P:lipid metabolic process"/>
    <property type="evidence" value="ECO:0007669"/>
    <property type="project" value="UniProtKB-KW"/>
</dbReference>
<dbReference type="AlphaFoldDB" id="A0A1U8CY54"/>
<gene>
    <name evidence="15 16" type="primary">LOC102374304</name>
</gene>
<dbReference type="RefSeq" id="XP_025056007.1">
    <property type="nucleotide sequence ID" value="XM_025200222.1"/>
</dbReference>
<dbReference type="Gene3D" id="3.90.550.50">
    <property type="match status" value="1"/>
</dbReference>
<dbReference type="Proteomes" id="UP000189705">
    <property type="component" value="Unplaced"/>
</dbReference>
<organism evidence="15">
    <name type="scientific">Alligator sinensis</name>
    <name type="common">Chinese alligator</name>
    <dbReference type="NCBI Taxonomy" id="38654"/>
    <lineage>
        <taxon>Eukaryota</taxon>
        <taxon>Metazoa</taxon>
        <taxon>Chordata</taxon>
        <taxon>Craniata</taxon>
        <taxon>Vertebrata</taxon>
        <taxon>Euteleostomi</taxon>
        <taxon>Archelosauria</taxon>
        <taxon>Archosauria</taxon>
        <taxon>Crocodylia</taxon>
        <taxon>Alligatoridae</taxon>
        <taxon>Alligatorinae</taxon>
        <taxon>Alligator</taxon>
    </lineage>
</organism>
<evidence type="ECO:0000256" key="13">
    <source>
        <dbReference type="RuleBase" id="RU363063"/>
    </source>
</evidence>
<evidence type="ECO:0000256" key="7">
    <source>
        <dbReference type="ARBA" id="ARBA00022968"/>
    </source>
</evidence>
<evidence type="ECO:0000313" key="14">
    <source>
        <dbReference type="Proteomes" id="UP000189705"/>
    </source>
</evidence>
<evidence type="ECO:0000256" key="12">
    <source>
        <dbReference type="ARBA" id="ARBA00023180"/>
    </source>
</evidence>
<feature type="transmembrane region" description="Helical" evidence="13">
    <location>
        <begin position="20"/>
        <end position="45"/>
    </location>
</feature>
<keyword evidence="4 13" id="KW-0328">Glycosyltransferase</keyword>
<evidence type="ECO:0000256" key="11">
    <source>
        <dbReference type="ARBA" id="ARBA00023136"/>
    </source>
</evidence>
<dbReference type="GeneID" id="102374304"/>
<dbReference type="RefSeq" id="XP_014373989.1">
    <property type="nucleotide sequence ID" value="XM_014518503.2"/>
</dbReference>
<dbReference type="GO" id="GO:0008499">
    <property type="term" value="F:N-acetyl-beta-D-glucosaminide beta-(1,3)-galactosyltransferase activity"/>
    <property type="evidence" value="ECO:0007669"/>
    <property type="project" value="TreeGrafter"/>
</dbReference>
<dbReference type="STRING" id="38654.A0A1U8CY54"/>
<evidence type="ECO:0000256" key="9">
    <source>
        <dbReference type="ARBA" id="ARBA00023034"/>
    </source>
</evidence>
<dbReference type="eggNOG" id="KOG2287">
    <property type="taxonomic scope" value="Eukaryota"/>
</dbReference>
<dbReference type="GO" id="GO:0000139">
    <property type="term" value="C:Golgi membrane"/>
    <property type="evidence" value="ECO:0007669"/>
    <property type="project" value="UniProtKB-SubCell"/>
</dbReference>
<name>A0A1U8CY54_ALLSI</name>
<comment type="pathway">
    <text evidence="2">Protein modification; protein glycosylation.</text>
</comment>
<keyword evidence="12" id="KW-0325">Glycoprotein</keyword>
<dbReference type="EC" id="2.4.1.-" evidence="13"/>
<dbReference type="KEGG" id="asn:102374304"/>
<proteinExistence type="inferred from homology"/>
<dbReference type="InterPro" id="IPR002659">
    <property type="entry name" value="Glyco_trans_31"/>
</dbReference>
<dbReference type="FunFam" id="3.90.550.50:FF:000001">
    <property type="entry name" value="Hexosyltransferase"/>
    <property type="match status" value="1"/>
</dbReference>
<evidence type="ECO:0000256" key="8">
    <source>
        <dbReference type="ARBA" id="ARBA00022989"/>
    </source>
</evidence>
<evidence type="ECO:0000256" key="1">
    <source>
        <dbReference type="ARBA" id="ARBA00004323"/>
    </source>
</evidence>
<keyword evidence="8 13" id="KW-1133">Transmembrane helix</keyword>
<evidence type="ECO:0000256" key="3">
    <source>
        <dbReference type="ARBA" id="ARBA00008661"/>
    </source>
</evidence>
<evidence type="ECO:0000256" key="6">
    <source>
        <dbReference type="ARBA" id="ARBA00022692"/>
    </source>
</evidence>
<evidence type="ECO:0000256" key="10">
    <source>
        <dbReference type="ARBA" id="ARBA00023098"/>
    </source>
</evidence>
<keyword evidence="10" id="KW-0443">Lipid metabolism</keyword>
<comment type="similarity">
    <text evidence="3 13">Belongs to the glycosyltransferase 31 family.</text>
</comment>
<reference evidence="15" key="1">
    <citation type="submission" date="2023-09" db="UniProtKB">
        <authorList>
            <consortium name="RefSeq"/>
        </authorList>
    </citation>
    <scope>IDENTIFICATION</scope>
</reference>
<evidence type="ECO:0000256" key="4">
    <source>
        <dbReference type="ARBA" id="ARBA00022676"/>
    </source>
</evidence>
<evidence type="ECO:0000256" key="2">
    <source>
        <dbReference type="ARBA" id="ARBA00004922"/>
    </source>
</evidence>
<keyword evidence="7 13" id="KW-0735">Signal-anchor</keyword>
<evidence type="ECO:0000313" key="16">
    <source>
        <dbReference type="RefSeq" id="XP_025056007.1"/>
    </source>
</evidence>
<keyword evidence="14" id="KW-1185">Reference proteome</keyword>
<accession>A0A1U8CY54</accession>
<evidence type="ECO:0000256" key="5">
    <source>
        <dbReference type="ARBA" id="ARBA00022679"/>
    </source>
</evidence>
<sequence>MTHHRKYFHIPWQFAKLSVFLYASIFFLVICLCLIANTCNFLAILPKIKNQENTGLNLMEGFAVTAKQFHKSDKANEIIFQKSNISSFQKFIRNRKEKKQSGTVTQFANEETTESASNSSIYPHPFQFLINEKDKCKQKTPFLVLLIPTRADEKKHREAIRKTWGNESVVPGIKIVRLFMLGFSDKDQNENILQESRQYHDIIQQDFLDTYNNLTLKTMMGIKWIATYCNGTSFIMKTDSDVFVNTIYLIQELLRPIISPSQYFFTGCLMKNHEPIRNPDSKWYMPKELYPGDRYPDFCSGTGYVFSRAVVPKIVSASLKVKYVHLEDIFVALCLERQGITISPPLRNSFFNIYKVPFSTCVYNNIITSHGINPTEQIIFWETLQKEKHMCHK</sequence>
<dbReference type="PANTHER" id="PTHR11214">
    <property type="entry name" value="BETA-1,3-N-ACETYLGLUCOSAMINYLTRANSFERASE"/>
    <property type="match status" value="1"/>
</dbReference>
<keyword evidence="5" id="KW-0808">Transferase</keyword>
<keyword evidence="6 13" id="KW-0812">Transmembrane</keyword>
<dbReference type="GO" id="GO:0006493">
    <property type="term" value="P:protein O-linked glycosylation"/>
    <property type="evidence" value="ECO:0007669"/>
    <property type="project" value="TreeGrafter"/>
</dbReference>
<dbReference type="PANTHER" id="PTHR11214:SF217">
    <property type="entry name" value="HEXOSYLTRANSFERASE"/>
    <property type="match status" value="1"/>
</dbReference>
<dbReference type="Pfam" id="PF01762">
    <property type="entry name" value="Galactosyl_T"/>
    <property type="match status" value="1"/>
</dbReference>
<keyword evidence="11 13" id="KW-0472">Membrane</keyword>
<comment type="subcellular location">
    <subcellularLocation>
        <location evidence="1 13">Golgi apparatus membrane</location>
        <topology evidence="1 13">Single-pass type II membrane protein</topology>
    </subcellularLocation>
</comment>